<evidence type="ECO:0000313" key="2">
    <source>
        <dbReference type="EMBL" id="MCE4556537.1"/>
    </source>
</evidence>
<gene>
    <name evidence="2" type="ORF">LXT13_19245</name>
</gene>
<evidence type="ECO:0000313" key="3">
    <source>
        <dbReference type="Proteomes" id="UP001200741"/>
    </source>
</evidence>
<reference evidence="2 3" key="1">
    <citation type="submission" date="2021-12" db="EMBL/GenBank/DDBJ databases">
        <title>Genome seq of P8.</title>
        <authorList>
            <person name="Seo T."/>
        </authorList>
    </citation>
    <scope>NUCLEOTIDE SEQUENCE [LARGE SCALE GENOMIC DNA]</scope>
    <source>
        <strain evidence="2 3">P8</strain>
    </source>
</reference>
<feature type="non-terminal residue" evidence="2">
    <location>
        <position position="1"/>
    </location>
</feature>
<evidence type="ECO:0000259" key="1">
    <source>
        <dbReference type="Pfam" id="PF14509"/>
    </source>
</evidence>
<dbReference type="Gene3D" id="2.60.40.1180">
    <property type="entry name" value="Golgi alpha-mannosidase II"/>
    <property type="match status" value="1"/>
</dbReference>
<dbReference type="GO" id="GO:0016787">
    <property type="term" value="F:hydrolase activity"/>
    <property type="evidence" value="ECO:0007669"/>
    <property type="project" value="UniProtKB-KW"/>
</dbReference>
<protein>
    <submittedName>
        <fullName evidence="2">Glycoside hydrolase family 97 C-terminal domain-containing protein</fullName>
    </submittedName>
</protein>
<dbReference type="InterPro" id="IPR029483">
    <property type="entry name" value="GH97_C"/>
</dbReference>
<proteinExistence type="predicted"/>
<keyword evidence="2" id="KW-0378">Hydrolase</keyword>
<dbReference type="InterPro" id="IPR013780">
    <property type="entry name" value="Glyco_hydro_b"/>
</dbReference>
<organism evidence="2 3">
    <name type="scientific">Pelomonas cellulosilytica</name>
    <dbReference type="NCBI Taxonomy" id="2906762"/>
    <lineage>
        <taxon>Bacteria</taxon>
        <taxon>Pseudomonadati</taxon>
        <taxon>Pseudomonadota</taxon>
        <taxon>Betaproteobacteria</taxon>
        <taxon>Burkholderiales</taxon>
        <taxon>Sphaerotilaceae</taxon>
        <taxon>Roseateles</taxon>
    </lineage>
</organism>
<dbReference type="RefSeq" id="WP_233373569.1">
    <property type="nucleotide sequence ID" value="NZ_JAJTWU010000007.1"/>
</dbReference>
<dbReference type="Proteomes" id="UP001200741">
    <property type="component" value="Unassembled WGS sequence"/>
</dbReference>
<name>A0ABS8XXJ5_9BURK</name>
<feature type="domain" description="Glycosyl-hydrolase 97 C-terminal oligomerisation" evidence="1">
    <location>
        <begin position="1"/>
        <end position="64"/>
    </location>
</feature>
<comment type="caution">
    <text evidence="2">The sequence shown here is derived from an EMBL/GenBank/DDBJ whole genome shotgun (WGS) entry which is preliminary data.</text>
</comment>
<dbReference type="EMBL" id="JAJTWU010000007">
    <property type="protein sequence ID" value="MCE4556537.1"/>
    <property type="molecule type" value="Genomic_DNA"/>
</dbReference>
<keyword evidence="3" id="KW-1185">Reference proteome</keyword>
<dbReference type="Pfam" id="PF14509">
    <property type="entry name" value="GH97_C"/>
    <property type="match status" value="1"/>
</dbReference>
<accession>A0ABS8XXJ5</accession>
<sequence length="68" mass="7464">GAMTAEEARTQQVPLAFLPPGRWRATIWQDGEVVREVRRTENVVTSKDRLTLVLAPAGGAVVVLEPRP</sequence>